<proteinExistence type="predicted"/>
<organism evidence="2 3">
    <name type="scientific">Reticulomyxa filosa</name>
    <dbReference type="NCBI Taxonomy" id="46433"/>
    <lineage>
        <taxon>Eukaryota</taxon>
        <taxon>Sar</taxon>
        <taxon>Rhizaria</taxon>
        <taxon>Retaria</taxon>
        <taxon>Foraminifera</taxon>
        <taxon>Monothalamids</taxon>
        <taxon>Reticulomyxidae</taxon>
        <taxon>Reticulomyxa</taxon>
    </lineage>
</organism>
<dbReference type="Proteomes" id="UP000023152">
    <property type="component" value="Unassembled WGS sequence"/>
</dbReference>
<reference evidence="2 3" key="1">
    <citation type="journal article" date="2013" name="Curr. Biol.">
        <title>The Genome of the Foraminiferan Reticulomyxa filosa.</title>
        <authorList>
            <person name="Glockner G."/>
            <person name="Hulsmann N."/>
            <person name="Schleicher M."/>
            <person name="Noegel A.A."/>
            <person name="Eichinger L."/>
            <person name="Gallinger C."/>
            <person name="Pawlowski J."/>
            <person name="Sierra R."/>
            <person name="Euteneuer U."/>
            <person name="Pillet L."/>
            <person name="Moustafa A."/>
            <person name="Platzer M."/>
            <person name="Groth M."/>
            <person name="Szafranski K."/>
            <person name="Schliwa M."/>
        </authorList>
    </citation>
    <scope>NUCLEOTIDE SEQUENCE [LARGE SCALE GENOMIC DNA]</scope>
</reference>
<protein>
    <recommendedName>
        <fullName evidence="4">Transmembrane protein</fullName>
    </recommendedName>
</protein>
<evidence type="ECO:0000313" key="3">
    <source>
        <dbReference type="Proteomes" id="UP000023152"/>
    </source>
</evidence>
<sequence>MTLYTNCYDYKFINQKLKETLKVMKIDKTERFIHTSNDKYQTKTINFNKLFFCEIIRLANITYIELQISHALIDLNQHDNNQSNIYNEIQIENQFKKNQKILITNCNKTKLHNICFESFVALTTFKFFLYIMNINVSLKKKKLTLLQYVHKYASLV</sequence>
<feature type="transmembrane region" description="Helical" evidence="1">
    <location>
        <begin position="111"/>
        <end position="132"/>
    </location>
</feature>
<accession>X6NBS5</accession>
<comment type="caution">
    <text evidence="2">The sequence shown here is derived from an EMBL/GenBank/DDBJ whole genome shotgun (WGS) entry which is preliminary data.</text>
</comment>
<keyword evidence="1" id="KW-1133">Transmembrane helix</keyword>
<keyword evidence="1" id="KW-0812">Transmembrane</keyword>
<keyword evidence="3" id="KW-1185">Reference proteome</keyword>
<evidence type="ECO:0008006" key="4">
    <source>
        <dbReference type="Google" id="ProtNLM"/>
    </source>
</evidence>
<dbReference type="EMBL" id="ASPP01009733">
    <property type="protein sequence ID" value="ETO23750.1"/>
    <property type="molecule type" value="Genomic_DNA"/>
</dbReference>
<gene>
    <name evidence="2" type="ORF">RFI_13430</name>
</gene>
<evidence type="ECO:0000313" key="2">
    <source>
        <dbReference type="EMBL" id="ETO23750.1"/>
    </source>
</evidence>
<evidence type="ECO:0000256" key="1">
    <source>
        <dbReference type="SAM" id="Phobius"/>
    </source>
</evidence>
<keyword evidence="1" id="KW-0472">Membrane</keyword>
<dbReference type="AlphaFoldDB" id="X6NBS5"/>
<name>X6NBS5_RETFI</name>